<accession>A0ABQ5A8H8</accession>
<protein>
    <submittedName>
        <fullName evidence="2">Reverse transcriptase domain-containing protein</fullName>
    </submittedName>
</protein>
<keyword evidence="2" id="KW-0808">Transferase</keyword>
<sequence>MRTCAPYARREGFTPLTKTPKEILAMDNVNFLPPPPMVGTSEKRNMNKFYDYHQDRGHNTNDCYHLKKQIEEAVASGRLAHLVKDIRQGGQKSKGSAKGKEKVINMVRSQGYRKRPYERVEHWMDNAIEFSLVPRYQLMDCPLVVDALIEGFRDLAAHLNDNPESQGNDQIICLYKSFRVEATAVKGQVLADFLSDTSTEINAKPEVVSTLRMEDIPEVRSWPHPDGSRRCGILSPASFEFLSNNEAEYKALLAGLRIATKMQVKVIHAFVDSKLVASQVEGSYEAKGVIMIKHQEKVLELANAFNRFRITHIPRAENKKADALSKLAAVQFDHFSKEVLVELLNECYVKAHEVNIVVEEEGLT</sequence>
<comment type="caution">
    <text evidence="2">The sequence shown here is derived from an EMBL/GenBank/DDBJ whole genome shotgun (WGS) entry which is preliminary data.</text>
</comment>
<gene>
    <name evidence="2" type="ORF">Tco_0819752</name>
</gene>
<dbReference type="Gene3D" id="3.30.420.10">
    <property type="entry name" value="Ribonuclease H-like superfamily/Ribonuclease H"/>
    <property type="match status" value="1"/>
</dbReference>
<evidence type="ECO:0000313" key="3">
    <source>
        <dbReference type="Proteomes" id="UP001151760"/>
    </source>
</evidence>
<name>A0ABQ5A8H8_9ASTR</name>
<evidence type="ECO:0000313" key="2">
    <source>
        <dbReference type="EMBL" id="GJS98582.1"/>
    </source>
</evidence>
<dbReference type="InterPro" id="IPR036397">
    <property type="entry name" value="RNaseH_sf"/>
</dbReference>
<dbReference type="CDD" id="cd09279">
    <property type="entry name" value="RNase_HI_like"/>
    <property type="match status" value="1"/>
</dbReference>
<reference evidence="2" key="2">
    <citation type="submission" date="2022-01" db="EMBL/GenBank/DDBJ databases">
        <authorList>
            <person name="Yamashiro T."/>
            <person name="Shiraishi A."/>
            <person name="Satake H."/>
            <person name="Nakayama K."/>
        </authorList>
    </citation>
    <scope>NUCLEOTIDE SEQUENCE</scope>
</reference>
<proteinExistence type="predicted"/>
<keyword evidence="2" id="KW-0548">Nucleotidyltransferase</keyword>
<dbReference type="InterPro" id="IPR012337">
    <property type="entry name" value="RNaseH-like_sf"/>
</dbReference>
<dbReference type="Pfam" id="PF13456">
    <property type="entry name" value="RVT_3"/>
    <property type="match status" value="1"/>
</dbReference>
<dbReference type="PANTHER" id="PTHR46387:SF5">
    <property type="entry name" value="DNA POLYMERASE (REVERSE TRANSCRIPTASE), RIBONUCLEASE H, PUTATIVE-RELATED"/>
    <property type="match status" value="1"/>
</dbReference>
<dbReference type="InterPro" id="IPR002156">
    <property type="entry name" value="RNaseH_domain"/>
</dbReference>
<dbReference type="SUPFAM" id="SSF53098">
    <property type="entry name" value="Ribonuclease H-like"/>
    <property type="match status" value="1"/>
</dbReference>
<organism evidence="2 3">
    <name type="scientific">Tanacetum coccineum</name>
    <dbReference type="NCBI Taxonomy" id="301880"/>
    <lineage>
        <taxon>Eukaryota</taxon>
        <taxon>Viridiplantae</taxon>
        <taxon>Streptophyta</taxon>
        <taxon>Embryophyta</taxon>
        <taxon>Tracheophyta</taxon>
        <taxon>Spermatophyta</taxon>
        <taxon>Magnoliopsida</taxon>
        <taxon>eudicotyledons</taxon>
        <taxon>Gunneridae</taxon>
        <taxon>Pentapetalae</taxon>
        <taxon>asterids</taxon>
        <taxon>campanulids</taxon>
        <taxon>Asterales</taxon>
        <taxon>Asteraceae</taxon>
        <taxon>Asteroideae</taxon>
        <taxon>Anthemideae</taxon>
        <taxon>Anthemidinae</taxon>
        <taxon>Tanacetum</taxon>
    </lineage>
</organism>
<dbReference type="PANTHER" id="PTHR46387">
    <property type="entry name" value="POLYNUCLEOTIDYL TRANSFERASE, RIBONUCLEASE H-LIKE SUPERFAMILY PROTEIN"/>
    <property type="match status" value="1"/>
</dbReference>
<evidence type="ECO:0000259" key="1">
    <source>
        <dbReference type="Pfam" id="PF13456"/>
    </source>
</evidence>
<reference evidence="2" key="1">
    <citation type="journal article" date="2022" name="Int. J. Mol. Sci.">
        <title>Draft Genome of Tanacetum Coccineum: Genomic Comparison of Closely Related Tanacetum-Family Plants.</title>
        <authorList>
            <person name="Yamashiro T."/>
            <person name="Shiraishi A."/>
            <person name="Nakayama K."/>
            <person name="Satake H."/>
        </authorList>
    </citation>
    <scope>NUCLEOTIDE SEQUENCE</scope>
</reference>
<dbReference type="Proteomes" id="UP001151760">
    <property type="component" value="Unassembled WGS sequence"/>
</dbReference>
<dbReference type="GO" id="GO:0003964">
    <property type="term" value="F:RNA-directed DNA polymerase activity"/>
    <property type="evidence" value="ECO:0007669"/>
    <property type="project" value="UniProtKB-KW"/>
</dbReference>
<keyword evidence="3" id="KW-1185">Reference proteome</keyword>
<dbReference type="EMBL" id="BQNB010012055">
    <property type="protein sequence ID" value="GJS98582.1"/>
    <property type="molecule type" value="Genomic_DNA"/>
</dbReference>
<feature type="domain" description="RNase H type-1" evidence="1">
    <location>
        <begin position="241"/>
        <end position="327"/>
    </location>
</feature>
<keyword evidence="2" id="KW-0695">RNA-directed DNA polymerase</keyword>